<evidence type="ECO:0000313" key="2">
    <source>
        <dbReference type="Proteomes" id="UP000201076"/>
    </source>
</evidence>
<sequence length="65" mass="7481">MKIIQYLKQHEILVGIPFTWGCKRVWAIKVDGGDIYFLENGRPVKESEKDIIESGIVYANSIEIK</sequence>
<dbReference type="EMBL" id="KT367886">
    <property type="protein sequence ID" value="ALJ98111.1"/>
    <property type="molecule type" value="Genomic_DNA"/>
</dbReference>
<dbReference type="Proteomes" id="UP000201076">
    <property type="component" value="Segment"/>
</dbReference>
<dbReference type="KEGG" id="vg:26517199"/>
<dbReference type="GeneID" id="26517199"/>
<dbReference type="OrthoDB" id="27957at10239"/>
<proteinExistence type="predicted"/>
<dbReference type="RefSeq" id="YP_009188324.1">
    <property type="nucleotide sequence ID" value="NC_028664.1"/>
</dbReference>
<keyword evidence="2" id="KW-1185">Reference proteome</keyword>
<protein>
    <submittedName>
        <fullName evidence="1">Uncharacterized protein</fullName>
    </submittedName>
</protein>
<reference evidence="1 2" key="1">
    <citation type="submission" date="2015-08" db="EMBL/GenBank/DDBJ databases">
        <title>Sequencing and annotation of the genomes of new Klebsiella pneumoniae bacteriophages.</title>
        <authorList>
            <person name="Alvez F."/>
            <person name="Que Y.A."/>
            <person name="Mamin A."/>
            <person name="Resch G."/>
        </authorList>
    </citation>
    <scope>NUCLEOTIDE SEQUENCE [LARGE SCALE GENOMIC DNA]</scope>
</reference>
<accession>A0A0P0IDH7</accession>
<organism evidence="1 2">
    <name type="scientific">Klebsiella phage Kp2</name>
    <dbReference type="NCBI Taxonomy" id="1701805"/>
    <lineage>
        <taxon>Viruses</taxon>
        <taxon>Duplodnaviria</taxon>
        <taxon>Heunggongvirae</taxon>
        <taxon>Uroviricota</taxon>
        <taxon>Caudoviricetes</taxon>
        <taxon>Autographivirales</taxon>
        <taxon>Autoscriptoviridae</taxon>
        <taxon>Slopekvirinae</taxon>
        <taxon>Drulisvirus</taxon>
        <taxon>Drulisvirus Kp2</taxon>
    </lineage>
</organism>
<name>A0A0P0IDH7_9CAUD</name>
<evidence type="ECO:0000313" key="1">
    <source>
        <dbReference type="EMBL" id="ALJ98111.1"/>
    </source>
</evidence>